<evidence type="ECO:0000256" key="3">
    <source>
        <dbReference type="SAM" id="Phobius"/>
    </source>
</evidence>
<feature type="transmembrane region" description="Helical" evidence="3">
    <location>
        <begin position="296"/>
        <end position="316"/>
    </location>
</feature>
<dbReference type="GO" id="GO:0005524">
    <property type="term" value="F:ATP binding"/>
    <property type="evidence" value="ECO:0007669"/>
    <property type="project" value="InterPro"/>
</dbReference>
<dbReference type="OrthoDB" id="4062651at2759"/>
<dbReference type="STRING" id="74557.A0A1V9ZH89"/>
<keyword evidence="1" id="KW-0433">Leucine-rich repeat</keyword>
<keyword evidence="5" id="KW-0808">Transferase</keyword>
<dbReference type="Proteomes" id="UP000243217">
    <property type="component" value="Unassembled WGS sequence"/>
</dbReference>
<reference evidence="5 6" key="1">
    <citation type="journal article" date="2014" name="Genome Biol. Evol.">
        <title>The secreted proteins of Achlya hypogyna and Thraustotheca clavata identify the ancestral oomycete secretome and reveal gene acquisitions by horizontal gene transfer.</title>
        <authorList>
            <person name="Misner I."/>
            <person name="Blouin N."/>
            <person name="Leonard G."/>
            <person name="Richards T.A."/>
            <person name="Lane C.E."/>
        </authorList>
    </citation>
    <scope>NUCLEOTIDE SEQUENCE [LARGE SCALE GENOMIC DNA]</scope>
    <source>
        <strain evidence="5 6">ATCC 34112</strain>
    </source>
</reference>
<dbReference type="InterPro" id="IPR001245">
    <property type="entry name" value="Ser-Thr/Tyr_kinase_cat_dom"/>
</dbReference>
<accession>A0A1V9ZH89</accession>
<comment type="caution">
    <text evidence="5">The sequence shown here is derived from an EMBL/GenBank/DDBJ whole genome shotgun (WGS) entry which is preliminary data.</text>
</comment>
<evidence type="ECO:0000313" key="6">
    <source>
        <dbReference type="Proteomes" id="UP000243217"/>
    </source>
</evidence>
<organism evidence="5 6">
    <name type="scientific">Thraustotheca clavata</name>
    <dbReference type="NCBI Taxonomy" id="74557"/>
    <lineage>
        <taxon>Eukaryota</taxon>
        <taxon>Sar</taxon>
        <taxon>Stramenopiles</taxon>
        <taxon>Oomycota</taxon>
        <taxon>Saprolegniomycetes</taxon>
        <taxon>Saprolegniales</taxon>
        <taxon>Achlyaceae</taxon>
        <taxon>Thraustotheca</taxon>
    </lineage>
</organism>
<dbReference type="Pfam" id="PF12799">
    <property type="entry name" value="LRR_4"/>
    <property type="match status" value="1"/>
</dbReference>
<dbReference type="SUPFAM" id="SSF52058">
    <property type="entry name" value="L domain-like"/>
    <property type="match status" value="1"/>
</dbReference>
<gene>
    <name evidence="5" type="ORF">THRCLA_07042</name>
</gene>
<dbReference type="SMART" id="SM00220">
    <property type="entry name" value="S_TKc"/>
    <property type="match status" value="1"/>
</dbReference>
<dbReference type="InterPro" id="IPR011009">
    <property type="entry name" value="Kinase-like_dom_sf"/>
</dbReference>
<dbReference type="SUPFAM" id="SSF56112">
    <property type="entry name" value="Protein kinase-like (PK-like)"/>
    <property type="match status" value="1"/>
</dbReference>
<dbReference type="InterPro" id="IPR008271">
    <property type="entry name" value="Ser/Thr_kinase_AS"/>
</dbReference>
<dbReference type="Gene3D" id="1.10.510.10">
    <property type="entry name" value="Transferase(Phosphotransferase) domain 1"/>
    <property type="match status" value="1"/>
</dbReference>
<dbReference type="InterPro" id="IPR032675">
    <property type="entry name" value="LRR_dom_sf"/>
</dbReference>
<dbReference type="InterPro" id="IPR000719">
    <property type="entry name" value="Prot_kinase_dom"/>
</dbReference>
<dbReference type="PANTHER" id="PTHR44329">
    <property type="entry name" value="SERINE/THREONINE-PROTEIN KINASE TNNI3K-RELATED"/>
    <property type="match status" value="1"/>
</dbReference>
<evidence type="ECO:0000259" key="4">
    <source>
        <dbReference type="PROSITE" id="PS50011"/>
    </source>
</evidence>
<dbReference type="InterPro" id="IPR025875">
    <property type="entry name" value="Leu-rich_rpt_4"/>
</dbReference>
<protein>
    <submittedName>
        <fullName evidence="5">Kinase</fullName>
    </submittedName>
</protein>
<keyword evidence="3" id="KW-0812">Transmembrane</keyword>
<feature type="domain" description="Protein kinase" evidence="4">
    <location>
        <begin position="396"/>
        <end position="675"/>
    </location>
</feature>
<dbReference type="PRINTS" id="PR00109">
    <property type="entry name" value="TYRKINASE"/>
</dbReference>
<dbReference type="PROSITE" id="PS51450">
    <property type="entry name" value="LRR"/>
    <property type="match status" value="2"/>
</dbReference>
<dbReference type="CDD" id="cd13999">
    <property type="entry name" value="STKc_MAP3K-like"/>
    <property type="match status" value="1"/>
</dbReference>
<dbReference type="InterPro" id="IPR001611">
    <property type="entry name" value="Leu-rich_rpt"/>
</dbReference>
<dbReference type="Gene3D" id="3.80.10.10">
    <property type="entry name" value="Ribonuclease Inhibitor"/>
    <property type="match status" value="1"/>
</dbReference>
<keyword evidence="6" id="KW-1185">Reference proteome</keyword>
<name>A0A1V9ZH89_9STRA</name>
<keyword evidence="3" id="KW-1133">Transmembrane helix</keyword>
<dbReference type="EMBL" id="JNBS01001924">
    <property type="protein sequence ID" value="OQR97271.1"/>
    <property type="molecule type" value="Genomic_DNA"/>
</dbReference>
<dbReference type="InterPro" id="IPR051681">
    <property type="entry name" value="Ser/Thr_Kinases-Pseudokinases"/>
</dbReference>
<dbReference type="Pfam" id="PF07714">
    <property type="entry name" value="PK_Tyr_Ser-Thr"/>
    <property type="match status" value="1"/>
</dbReference>
<evidence type="ECO:0000256" key="1">
    <source>
        <dbReference type="ARBA" id="ARBA00022614"/>
    </source>
</evidence>
<keyword evidence="2" id="KW-0677">Repeat</keyword>
<dbReference type="AlphaFoldDB" id="A0A1V9ZH89"/>
<evidence type="ECO:0000256" key="2">
    <source>
        <dbReference type="ARBA" id="ARBA00022737"/>
    </source>
</evidence>
<dbReference type="PROSITE" id="PS00108">
    <property type="entry name" value="PROTEIN_KINASE_ST"/>
    <property type="match status" value="1"/>
</dbReference>
<evidence type="ECO:0000313" key="5">
    <source>
        <dbReference type="EMBL" id="OQR97271.1"/>
    </source>
</evidence>
<dbReference type="GO" id="GO:0004674">
    <property type="term" value="F:protein serine/threonine kinase activity"/>
    <property type="evidence" value="ECO:0007669"/>
    <property type="project" value="TreeGrafter"/>
</dbReference>
<dbReference type="PANTHER" id="PTHR44329:SF214">
    <property type="entry name" value="PROTEIN KINASE DOMAIN-CONTAINING PROTEIN"/>
    <property type="match status" value="1"/>
</dbReference>
<keyword evidence="5" id="KW-0418">Kinase</keyword>
<sequence length="682" mass="74182">MSVVTLTAFPTATFTAQCFADDPSIAPGCFAKANAEPGDWIDACTNLTISVILNNVAKRAARDMACYASPPKLPFVYLDSITHYAKVIDISGHGITRLGNMQTRFGISLIVEDLSLANNALTNISNTTPFADSLKTLSLAHNSITRFDQLVATNLKTLNLSGNSISSLQPNNSNIFPPRLEVLDLSSNKMLKSLNSVNFPDTLTTLYLNGNTMDNLTLCSFASLKTLSLNSTNINQFTISNLQYSQIFKSLQVYTTSDTEVNAGDCSGGTKKTISGSANSISVCVNGLKEGLSDTWYALIGVAAGIVVVIIGLFVYRRYRKSQKKGPAFSFSALANQSTGASSASHQPATLRGIDKGDIGLGRPRDFTALATGADKGSDIRFDPNFQRFRIDHKEIIMRKTIASGGFGVVYLATYQDMDVAVKRMLPSAIEGNSDGVRDFMDEIRLCASLDHPHIVRFIGVSWSTLKDLSAVLEYMPNGDLATLVRKKDDSESPSSLKLVWSPETSVKSYSKIQVLSDIISGLSYLHEIQVIHRDLKAKNVLLGTQYEAKLSDFGTSRQVVLDATMTAEIGTIAWIAPEILKGERYRESADMYSFGVLLSELDTGESPYGNAVSTNGTALPKPVIAMKVIEGELRPEFTESCPPEILKIAKRCLNNDPKQRPTAPEVGRLLNLMLRSQTYAM</sequence>
<dbReference type="PROSITE" id="PS50011">
    <property type="entry name" value="PROTEIN_KINASE_DOM"/>
    <property type="match status" value="1"/>
</dbReference>
<keyword evidence="3" id="KW-0472">Membrane</keyword>
<proteinExistence type="predicted"/>